<evidence type="ECO:0000313" key="7">
    <source>
        <dbReference type="Proteomes" id="UP000054107"/>
    </source>
</evidence>
<dbReference type="GO" id="GO:0005085">
    <property type="term" value="F:guanyl-nucleotide exchange factor activity"/>
    <property type="evidence" value="ECO:0007669"/>
    <property type="project" value="UniProtKB-KW"/>
</dbReference>
<dbReference type="AlphaFoldDB" id="A0A0B7NSP7"/>
<feature type="region of interest" description="Disordered" evidence="4">
    <location>
        <begin position="482"/>
        <end position="501"/>
    </location>
</feature>
<dbReference type="SUPFAM" id="SSF48366">
    <property type="entry name" value="Ras GEF"/>
    <property type="match status" value="1"/>
</dbReference>
<dbReference type="Gene3D" id="1.10.840.10">
    <property type="entry name" value="Ras guanine-nucleotide exchange factors catalytic domain"/>
    <property type="match status" value="1"/>
</dbReference>
<evidence type="ECO:0000256" key="1">
    <source>
        <dbReference type="ARBA" id="ARBA00022658"/>
    </source>
</evidence>
<accession>A0A0B7NSP7</accession>
<dbReference type="InterPro" id="IPR023578">
    <property type="entry name" value="Ras_GEF_dom_sf"/>
</dbReference>
<keyword evidence="3" id="KW-0175">Coiled coil</keyword>
<feature type="region of interest" description="Disordered" evidence="4">
    <location>
        <begin position="701"/>
        <end position="731"/>
    </location>
</feature>
<dbReference type="Pfam" id="PF00617">
    <property type="entry name" value="RasGEF"/>
    <property type="match status" value="1"/>
</dbReference>
<name>A0A0B7NSP7_9FUNG</name>
<feature type="region of interest" description="Disordered" evidence="4">
    <location>
        <begin position="111"/>
        <end position="146"/>
    </location>
</feature>
<evidence type="ECO:0000256" key="2">
    <source>
        <dbReference type="PROSITE-ProRule" id="PRU00168"/>
    </source>
</evidence>
<evidence type="ECO:0000256" key="3">
    <source>
        <dbReference type="SAM" id="Coils"/>
    </source>
</evidence>
<dbReference type="InterPro" id="IPR036964">
    <property type="entry name" value="RASGEF_cat_dom_sf"/>
</dbReference>
<reference evidence="6 7" key="1">
    <citation type="submission" date="2014-09" db="EMBL/GenBank/DDBJ databases">
        <authorList>
            <person name="Ellenberger Sabrina"/>
        </authorList>
    </citation>
    <scope>NUCLEOTIDE SEQUENCE [LARGE SCALE GENOMIC DNA]</scope>
    <source>
        <strain evidence="6 7">CBS 412.66</strain>
    </source>
</reference>
<gene>
    <name evidence="6" type="primary">PARPA_12289.1 scaffold 44939</name>
</gene>
<evidence type="ECO:0000313" key="6">
    <source>
        <dbReference type="EMBL" id="CEP17989.1"/>
    </source>
</evidence>
<dbReference type="PROSITE" id="PS50009">
    <property type="entry name" value="RASGEF_CAT"/>
    <property type="match status" value="1"/>
</dbReference>
<dbReference type="Proteomes" id="UP000054107">
    <property type="component" value="Unassembled WGS sequence"/>
</dbReference>
<keyword evidence="1 2" id="KW-0344">Guanine-nucleotide releasing factor</keyword>
<evidence type="ECO:0000256" key="4">
    <source>
        <dbReference type="SAM" id="MobiDB-lite"/>
    </source>
</evidence>
<feature type="compositionally biased region" description="Acidic residues" evidence="4">
    <location>
        <begin position="714"/>
        <end position="726"/>
    </location>
</feature>
<dbReference type="OrthoDB" id="546434at2759"/>
<dbReference type="InterPro" id="IPR008937">
    <property type="entry name" value="Ras-like_GEF"/>
</dbReference>
<dbReference type="GO" id="GO:0007265">
    <property type="term" value="P:Ras protein signal transduction"/>
    <property type="evidence" value="ECO:0007669"/>
    <property type="project" value="TreeGrafter"/>
</dbReference>
<organism evidence="6 7">
    <name type="scientific">Parasitella parasitica</name>
    <dbReference type="NCBI Taxonomy" id="35722"/>
    <lineage>
        <taxon>Eukaryota</taxon>
        <taxon>Fungi</taxon>
        <taxon>Fungi incertae sedis</taxon>
        <taxon>Mucoromycota</taxon>
        <taxon>Mucoromycotina</taxon>
        <taxon>Mucoromycetes</taxon>
        <taxon>Mucorales</taxon>
        <taxon>Mucorineae</taxon>
        <taxon>Mucoraceae</taxon>
        <taxon>Parasitella</taxon>
    </lineage>
</organism>
<sequence>MQDPQSSLDLGFEQFEKGQIKDAYLTFLATAQYAIKPLFDVKFVHCSIVSKPQNAAALLSILHSCIGHIEKIMEYHTPSVAHKIAPPPLPPKPSHVSKPVLPPKPPTTCLTKAIPPIPPLKRSSLANGNDTKQQQKHQHTRSNSLQILSTNHNETVPDGEIDALNLVPAQTNNSDSLTPPNSSGTVGGHIPLIPIPPLLTTHAVLQVKLDELELALKDFREQKKELVVDNNYDKEKEEKLNAAICKYDPYVAEAKHTLNRIRTLYMCAATIPTILHFDPGLVAYQLTRIESAIFRAIPPQALLAHAPKTPHPRVVASSDFFNYVTRMIEHSILLPQEASVRAQHINQWIKIASKCQELNNYQTLKGIISALWTPPVQRLKRTWAYIPKKSLSKMESMTELMSEANNYGKYREHMGIVSTSVLNGKSVSLIRSEHYKRPTVPFLGTFIHDMTYLLAAVGQSQQLQQQQQQQTIKTAAGLAQIPIRTSSRSHKTDNNSSSPLHKDARVSKLLEILRNFQLTPPYERKPNAFNAKMINKQQGRPVFSQAFHRSKSSFGRLGGAIGFGSSNTDNNSASDFISNQSGIYNADCTDDFDPDEQQSLATQYLLMRPWVSQNTVDELSLLREPPSSNSNSNGRYALGRTNSYTSSIMSNTSSLMRLSNPATNSTLTFASSFNDSYYSRPTSLDDANCHPSRPYIFGRGSSYAGPLTSSSTLEDNDDGECEEENDTTSHHPLVISSRDGKFWNDPAIALYNKGMLVYWCLLKDNCSGTNTRYLLESSTAAPTVPPRPSPFPFVDR</sequence>
<protein>
    <recommendedName>
        <fullName evidence="5">Ras-GEF domain-containing protein</fullName>
    </recommendedName>
</protein>
<evidence type="ECO:0000259" key="5">
    <source>
        <dbReference type="PROSITE" id="PS50009"/>
    </source>
</evidence>
<keyword evidence="7" id="KW-1185">Reference proteome</keyword>
<proteinExistence type="predicted"/>
<dbReference type="PANTHER" id="PTHR23113">
    <property type="entry name" value="GUANINE NUCLEOTIDE EXCHANGE FACTOR"/>
    <property type="match status" value="1"/>
</dbReference>
<dbReference type="PANTHER" id="PTHR23113:SF368">
    <property type="entry name" value="CELL DIVISION CONTROL PROTEIN 25"/>
    <property type="match status" value="1"/>
</dbReference>
<dbReference type="STRING" id="35722.A0A0B7NSP7"/>
<dbReference type="InterPro" id="IPR001895">
    <property type="entry name" value="RASGEF_cat_dom"/>
</dbReference>
<dbReference type="GO" id="GO:0005886">
    <property type="term" value="C:plasma membrane"/>
    <property type="evidence" value="ECO:0007669"/>
    <property type="project" value="TreeGrafter"/>
</dbReference>
<feature type="coiled-coil region" evidence="3">
    <location>
        <begin position="202"/>
        <end position="229"/>
    </location>
</feature>
<feature type="domain" description="Ras-GEF" evidence="5">
    <location>
        <begin position="278"/>
        <end position="521"/>
    </location>
</feature>
<dbReference type="EMBL" id="LN733737">
    <property type="protein sequence ID" value="CEP17989.1"/>
    <property type="molecule type" value="Genomic_DNA"/>
</dbReference>
<dbReference type="SMART" id="SM00147">
    <property type="entry name" value="RasGEF"/>
    <property type="match status" value="1"/>
</dbReference>